<gene>
    <name evidence="1" type="ORF">F7231_24310</name>
</gene>
<sequence length="182" mass="20464">MGLIQPIGTLDRTLSKTAIVRLASDHGQQIIDSGNYDLLKTYVEMKRYEVYIKTIIARLKNHSVAQAQELRAITQQPTVPPLNEDAEASVTFLPMPTSSATSLSETDELADDPIVRNNTISYTTASVQITKRVTYDYSQDAEWQRLTAEIAALKLQLKQREEYLKTLDDTPAHVQENVSVRL</sequence>
<accession>A0ABX0QLF6</accession>
<proteinExistence type="predicted"/>
<dbReference type="Proteomes" id="UP000606008">
    <property type="component" value="Unassembled WGS sequence"/>
</dbReference>
<protein>
    <submittedName>
        <fullName evidence="1">Uncharacterized protein</fullName>
    </submittedName>
</protein>
<dbReference type="RefSeq" id="WP_166693875.1">
    <property type="nucleotide sequence ID" value="NZ_WAEL01000011.1"/>
</dbReference>
<dbReference type="EMBL" id="WAEL01000011">
    <property type="protein sequence ID" value="NID13316.1"/>
    <property type="molecule type" value="Genomic_DNA"/>
</dbReference>
<evidence type="ECO:0000313" key="1">
    <source>
        <dbReference type="EMBL" id="NID13316.1"/>
    </source>
</evidence>
<comment type="caution">
    <text evidence="1">The sequence shown here is derived from an EMBL/GenBank/DDBJ whole genome shotgun (WGS) entry which is preliminary data.</text>
</comment>
<organism evidence="1 2">
    <name type="scientific">Fibrivirga algicola</name>
    <dbReference type="NCBI Taxonomy" id="2950420"/>
    <lineage>
        <taxon>Bacteria</taxon>
        <taxon>Pseudomonadati</taxon>
        <taxon>Bacteroidota</taxon>
        <taxon>Cytophagia</taxon>
        <taxon>Cytophagales</taxon>
        <taxon>Spirosomataceae</taxon>
        <taxon>Fibrivirga</taxon>
    </lineage>
</organism>
<reference evidence="2" key="2">
    <citation type="submission" date="2023-07" db="EMBL/GenBank/DDBJ databases">
        <authorList>
            <person name="Jung D.-H."/>
        </authorList>
    </citation>
    <scope>NUCLEOTIDE SEQUENCE [LARGE SCALE GENOMIC DNA]</scope>
    <source>
        <strain evidence="2">JA-25</strain>
    </source>
</reference>
<evidence type="ECO:0000313" key="2">
    <source>
        <dbReference type="Proteomes" id="UP000606008"/>
    </source>
</evidence>
<reference evidence="2" key="1">
    <citation type="submission" date="2019-09" db="EMBL/GenBank/DDBJ databases">
        <authorList>
            <person name="Jung D.-H."/>
        </authorList>
    </citation>
    <scope>NUCLEOTIDE SEQUENCE [LARGE SCALE GENOMIC DNA]</scope>
    <source>
        <strain evidence="2">JA-25</strain>
    </source>
</reference>
<name>A0ABX0QLF6_9BACT</name>
<keyword evidence="2" id="KW-1185">Reference proteome</keyword>